<feature type="signal peptide" evidence="1">
    <location>
        <begin position="1"/>
        <end position="26"/>
    </location>
</feature>
<reference evidence="2 3" key="1">
    <citation type="submission" date="2018-11" db="EMBL/GenBank/DDBJ databases">
        <authorList>
            <person name="Li F."/>
        </authorList>
    </citation>
    <scope>NUCLEOTIDE SEQUENCE [LARGE SCALE GENOMIC DNA]</scope>
    <source>
        <strain evidence="2 3">KIS18-7</strain>
    </source>
</reference>
<dbReference type="InterPro" id="IPR024006">
    <property type="entry name" value="Alt_signal_exp_actinobact"/>
</dbReference>
<dbReference type="NCBIfam" id="TIGR04089">
    <property type="entry name" value="exp_by_SipW_III"/>
    <property type="match status" value="1"/>
</dbReference>
<keyword evidence="1" id="KW-0732">Signal</keyword>
<dbReference type="EMBL" id="RJSG01000002">
    <property type="protein sequence ID" value="RNL79190.1"/>
    <property type="molecule type" value="Genomic_DNA"/>
</dbReference>
<dbReference type="InterPro" id="IPR023833">
    <property type="entry name" value="Signal_pept_SipW-depend-type"/>
</dbReference>
<name>A0A3N0DUB8_9ACTN</name>
<dbReference type="NCBIfam" id="TIGR04088">
    <property type="entry name" value="cognate_SipW"/>
    <property type="match status" value="1"/>
</dbReference>
<evidence type="ECO:0000313" key="2">
    <source>
        <dbReference type="EMBL" id="RNL79190.1"/>
    </source>
</evidence>
<keyword evidence="3" id="KW-1185">Reference proteome</keyword>
<accession>A0A3N0DUB8</accession>
<protein>
    <submittedName>
        <fullName evidence="2">Alternate-type signal peptide domain-containing protein</fullName>
    </submittedName>
</protein>
<evidence type="ECO:0000256" key="1">
    <source>
        <dbReference type="SAM" id="SignalP"/>
    </source>
</evidence>
<evidence type="ECO:0000313" key="3">
    <source>
        <dbReference type="Proteomes" id="UP000277094"/>
    </source>
</evidence>
<gene>
    <name evidence="2" type="ORF">EFL95_09180</name>
</gene>
<organism evidence="2 3">
    <name type="scientific">Nocardioides marmorisolisilvae</name>
    <dbReference type="NCBI Taxonomy" id="1542737"/>
    <lineage>
        <taxon>Bacteria</taxon>
        <taxon>Bacillati</taxon>
        <taxon>Actinomycetota</taxon>
        <taxon>Actinomycetes</taxon>
        <taxon>Propionibacteriales</taxon>
        <taxon>Nocardioidaceae</taxon>
        <taxon>Nocardioides</taxon>
    </lineage>
</organism>
<comment type="caution">
    <text evidence="2">The sequence shown here is derived from an EMBL/GenBank/DDBJ whole genome shotgun (WGS) entry which is preliminary data.</text>
</comment>
<dbReference type="OrthoDB" id="3787434at2"/>
<proteinExistence type="predicted"/>
<feature type="chain" id="PRO_5018008445" evidence="1">
    <location>
        <begin position="27"/>
        <end position="189"/>
    </location>
</feature>
<dbReference type="RefSeq" id="WP_123233692.1">
    <property type="nucleotide sequence ID" value="NZ_RJSG01000002.1"/>
</dbReference>
<dbReference type="AlphaFoldDB" id="A0A3N0DUB8"/>
<sequence>MKKSTKGALAAAAAGTLLLGGAGSLAYWTDSSTVSGTSITSGYLDLSTPDCSSAGLHDWQIDGGTAYDPATMRLVPGDTLTKKCNITVNKAGTHFTSADFTVAQGATSGSSQLFGDELTLTAAYSKGAVSLGSGSGTTTNVAVQNGDTVTVDLTITWPYGVEDNSSNAPTAGLAAALDAITITAKQNHN</sequence>
<dbReference type="Proteomes" id="UP000277094">
    <property type="component" value="Unassembled WGS sequence"/>
</dbReference>